<feature type="binding site" evidence="8">
    <location>
        <position position="161"/>
    </location>
    <ligand>
        <name>[4Fe-4S] cluster</name>
        <dbReference type="ChEBI" id="CHEBI:49883"/>
        <label>2</label>
        <note>4Fe-4S-S-AdoMet</note>
    </ligand>
</feature>
<feature type="binding site" evidence="8">
    <location>
        <position position="154"/>
    </location>
    <ligand>
        <name>[4Fe-4S] cluster</name>
        <dbReference type="ChEBI" id="CHEBI:49883"/>
        <label>2</label>
        <note>4Fe-4S-S-AdoMet</note>
    </ligand>
</feature>
<dbReference type="EMBL" id="PQAP01000006">
    <property type="protein sequence ID" value="PWB75957.1"/>
    <property type="molecule type" value="Genomic_DNA"/>
</dbReference>
<comment type="similarity">
    <text evidence="8">Belongs to the methylthiotransferase family. RimO subfamily.</text>
</comment>
<dbReference type="InterPro" id="IPR058240">
    <property type="entry name" value="rSAM_sf"/>
</dbReference>
<feature type="domain" description="TRAM" evidence="9">
    <location>
        <begin position="374"/>
        <end position="439"/>
    </location>
</feature>
<gene>
    <name evidence="8 12" type="primary">rimO</name>
    <name evidence="12" type="ORF">C3F09_01470</name>
</gene>
<dbReference type="InterPro" id="IPR038135">
    <property type="entry name" value="Methylthiotransferase_N_sf"/>
</dbReference>
<evidence type="ECO:0000256" key="6">
    <source>
        <dbReference type="ARBA" id="ARBA00023004"/>
    </source>
</evidence>
<organism evidence="12 13">
    <name type="scientific">candidate division GN15 bacterium</name>
    <dbReference type="NCBI Taxonomy" id="2072418"/>
    <lineage>
        <taxon>Bacteria</taxon>
        <taxon>candidate division GN15</taxon>
    </lineage>
</organism>
<evidence type="ECO:0000256" key="8">
    <source>
        <dbReference type="HAMAP-Rule" id="MF_01865"/>
    </source>
</evidence>
<comment type="cofactor">
    <cofactor evidence="8">
        <name>[4Fe-4S] cluster</name>
        <dbReference type="ChEBI" id="CHEBI:49883"/>
    </cofactor>
    <text evidence="8">Binds 2 [4Fe-4S] clusters. One cluster is coordinated with 3 cysteines and an exchangeable S-adenosyl-L-methionine.</text>
</comment>
<evidence type="ECO:0000259" key="9">
    <source>
        <dbReference type="PROSITE" id="PS50926"/>
    </source>
</evidence>
<dbReference type="PROSITE" id="PS01278">
    <property type="entry name" value="MTTASE_RADICAL"/>
    <property type="match status" value="1"/>
</dbReference>
<dbReference type="Gene3D" id="3.40.50.12160">
    <property type="entry name" value="Methylthiotransferase, N-terminal domain"/>
    <property type="match status" value="1"/>
</dbReference>
<dbReference type="PANTHER" id="PTHR43837">
    <property type="entry name" value="RIBOSOMAL PROTEIN S12 METHYLTHIOTRANSFERASE RIMO"/>
    <property type="match status" value="1"/>
</dbReference>
<dbReference type="NCBIfam" id="TIGR00089">
    <property type="entry name" value="MiaB/RimO family radical SAM methylthiotransferase"/>
    <property type="match status" value="1"/>
</dbReference>
<feature type="binding site" evidence="8">
    <location>
        <position position="46"/>
    </location>
    <ligand>
        <name>[4Fe-4S] cluster</name>
        <dbReference type="ChEBI" id="CHEBI:49883"/>
        <label>1</label>
    </ligand>
</feature>
<keyword evidence="1 8" id="KW-0004">4Fe-4S</keyword>
<keyword evidence="12" id="KW-0689">Ribosomal protein</keyword>
<dbReference type="GO" id="GO:0103039">
    <property type="term" value="F:protein methylthiotransferase activity"/>
    <property type="evidence" value="ECO:0007669"/>
    <property type="project" value="UniProtKB-EC"/>
</dbReference>
<evidence type="ECO:0000256" key="7">
    <source>
        <dbReference type="ARBA" id="ARBA00023014"/>
    </source>
</evidence>
<feature type="binding site" evidence="8">
    <location>
        <position position="10"/>
    </location>
    <ligand>
        <name>[4Fe-4S] cluster</name>
        <dbReference type="ChEBI" id="CHEBI:49883"/>
        <label>1</label>
    </ligand>
</feature>
<dbReference type="EC" id="2.8.4.4" evidence="8"/>
<name>A0A855XD17_9BACT</name>
<feature type="domain" description="Radical SAM core" evidence="11">
    <location>
        <begin position="140"/>
        <end position="371"/>
    </location>
</feature>
<dbReference type="InterPro" id="IPR005840">
    <property type="entry name" value="Ribosomal_uS12_MeSTrfase_RimO"/>
</dbReference>
<dbReference type="CDD" id="cd01335">
    <property type="entry name" value="Radical_SAM"/>
    <property type="match status" value="1"/>
</dbReference>
<dbReference type="SFLD" id="SFLDF00274">
    <property type="entry name" value="ribosomal_protein_S12_methylth"/>
    <property type="match status" value="1"/>
</dbReference>
<dbReference type="SUPFAM" id="SSF102114">
    <property type="entry name" value="Radical SAM enzymes"/>
    <property type="match status" value="1"/>
</dbReference>
<comment type="subcellular location">
    <subcellularLocation>
        <location evidence="8">Cytoplasm</location>
    </subcellularLocation>
</comment>
<dbReference type="InterPro" id="IPR020612">
    <property type="entry name" value="Methylthiotransferase_CS"/>
</dbReference>
<comment type="caution">
    <text evidence="12">The sequence shown here is derived from an EMBL/GenBank/DDBJ whole genome shotgun (WGS) entry which is preliminary data.</text>
</comment>
<dbReference type="HAMAP" id="MF_01865">
    <property type="entry name" value="MTTase_RimO"/>
    <property type="match status" value="1"/>
</dbReference>
<protein>
    <recommendedName>
        <fullName evidence="8">Ribosomal protein uS12 methylthiotransferase RimO</fullName>
        <shortName evidence="8">uS12 MTTase</shortName>
        <shortName evidence="8">uS12 methylthiotransferase</shortName>
        <ecNumber evidence="8">2.8.4.4</ecNumber>
    </recommendedName>
    <alternativeName>
        <fullName evidence="8">Ribosomal protein uS12 (aspartate-C(3))-methylthiotransferase</fullName>
    </alternativeName>
    <alternativeName>
        <fullName evidence="8">Ribosome maturation factor RimO</fullName>
    </alternativeName>
</protein>
<reference evidence="12 13" key="1">
    <citation type="journal article" date="2018" name="ISME J.">
        <title>A methanotrophic archaeon couples anaerobic oxidation of methane to Fe(III) reduction.</title>
        <authorList>
            <person name="Cai C."/>
            <person name="Leu A.O."/>
            <person name="Xie G.J."/>
            <person name="Guo J."/>
            <person name="Feng Y."/>
            <person name="Zhao J.X."/>
            <person name="Tyson G.W."/>
            <person name="Yuan Z."/>
            <person name="Hu S."/>
        </authorList>
    </citation>
    <scope>NUCLEOTIDE SEQUENCE [LARGE SCALE GENOMIC DNA]</scope>
    <source>
        <strain evidence="12">FeB_12</strain>
    </source>
</reference>
<feature type="domain" description="MTTase N-terminal" evidence="10">
    <location>
        <begin position="1"/>
        <end position="117"/>
    </location>
</feature>
<dbReference type="InterPro" id="IPR023404">
    <property type="entry name" value="rSAM_horseshoe"/>
</dbReference>
<dbReference type="InterPro" id="IPR005839">
    <property type="entry name" value="Methylthiotransferase"/>
</dbReference>
<comment type="function">
    <text evidence="8">Catalyzes the methylthiolation of an aspartic acid residue of ribosomal protein uS12.</text>
</comment>
<evidence type="ECO:0000259" key="11">
    <source>
        <dbReference type="PROSITE" id="PS51918"/>
    </source>
</evidence>
<dbReference type="InterPro" id="IPR013848">
    <property type="entry name" value="Methylthiotransferase_N"/>
</dbReference>
<dbReference type="InterPro" id="IPR007197">
    <property type="entry name" value="rSAM"/>
</dbReference>
<dbReference type="InterPro" id="IPR002792">
    <property type="entry name" value="TRAM_dom"/>
</dbReference>
<dbReference type="PANTHER" id="PTHR43837:SF1">
    <property type="entry name" value="RIBOSOMAL PROTEIN US12 METHYLTHIOTRANSFERASE RIMO"/>
    <property type="match status" value="1"/>
</dbReference>
<dbReference type="GO" id="GO:0046872">
    <property type="term" value="F:metal ion binding"/>
    <property type="evidence" value="ECO:0007669"/>
    <property type="project" value="UniProtKB-KW"/>
</dbReference>
<dbReference type="Pfam" id="PF00919">
    <property type="entry name" value="UPF0004"/>
    <property type="match status" value="1"/>
</dbReference>
<keyword evidence="6 8" id="KW-0408">Iron</keyword>
<keyword evidence="2 8" id="KW-0963">Cytoplasm</keyword>
<dbReference type="GO" id="GO:0051539">
    <property type="term" value="F:4 iron, 4 sulfur cluster binding"/>
    <property type="evidence" value="ECO:0007669"/>
    <property type="project" value="UniProtKB-UniRule"/>
</dbReference>
<evidence type="ECO:0000313" key="12">
    <source>
        <dbReference type="EMBL" id="PWB75957.1"/>
    </source>
</evidence>
<dbReference type="GO" id="GO:0005829">
    <property type="term" value="C:cytosol"/>
    <property type="evidence" value="ECO:0007669"/>
    <property type="project" value="TreeGrafter"/>
</dbReference>
<proteinExistence type="inferred from homology"/>
<dbReference type="SMART" id="SM00729">
    <property type="entry name" value="Elp3"/>
    <property type="match status" value="1"/>
</dbReference>
<dbReference type="InterPro" id="IPR006638">
    <property type="entry name" value="Elp3/MiaA/NifB-like_rSAM"/>
</dbReference>
<keyword evidence="7 8" id="KW-0411">Iron-sulfur</keyword>
<accession>A0A855XD17</accession>
<evidence type="ECO:0000256" key="3">
    <source>
        <dbReference type="ARBA" id="ARBA00022679"/>
    </source>
</evidence>
<evidence type="ECO:0000256" key="2">
    <source>
        <dbReference type="ARBA" id="ARBA00022490"/>
    </source>
</evidence>
<sequence length="442" mass="49033">MRVYIQKLGCPKNDVDAEYIAGRLVDDGHEVVASAELADAVIVNTCGFILPAKEESINEILRLGQLKKAGVFQRLYATGCLSQKHGDEMLKGMPELDGAFGLGALDALAKTIGSGAVNKKTFKTESRHLGYMEWRDRFLFDSLPYAYVKISDGCDRACSYCTIPSIRGRYRSRPLASIVREAAHLAANGKRELILVSQEATMWGTELPGSATVIDLLQALDRVSGIEWIRLMYLHPAALTDELIDYMAAPGNKTLAYFDLPLQHVNDDILKRMRRTVGRAGIERMLDRIRMAAPHGTLRTTFIVGLPGETERRFGELVEFMERWKFDRLGVFPYSAEAGTPAQRMPGQVPERVKNERVDIVMSRQREYALAQNERLTGTTVEVLIDSVSEGEAIGRTRADCPEIDQEVHITGDGLAVGSICRVRVEAADGYDLRGTPAKEQP</sequence>
<dbReference type="Gene3D" id="2.40.50.140">
    <property type="entry name" value="Nucleic acid-binding proteins"/>
    <property type="match status" value="1"/>
</dbReference>
<dbReference type="PROSITE" id="PS50926">
    <property type="entry name" value="TRAM"/>
    <property type="match status" value="1"/>
</dbReference>
<keyword evidence="3 8" id="KW-0808">Transferase</keyword>
<evidence type="ECO:0000256" key="4">
    <source>
        <dbReference type="ARBA" id="ARBA00022691"/>
    </source>
</evidence>
<dbReference type="FunFam" id="3.80.30.20:FF:000001">
    <property type="entry name" value="tRNA-2-methylthio-N(6)-dimethylallyladenosine synthase 2"/>
    <property type="match status" value="1"/>
</dbReference>
<evidence type="ECO:0000256" key="5">
    <source>
        <dbReference type="ARBA" id="ARBA00022723"/>
    </source>
</evidence>
<dbReference type="InterPro" id="IPR012340">
    <property type="entry name" value="NA-bd_OB-fold"/>
</dbReference>
<dbReference type="Pfam" id="PF04055">
    <property type="entry name" value="Radical_SAM"/>
    <property type="match status" value="1"/>
</dbReference>
<dbReference type="GO" id="GO:0006400">
    <property type="term" value="P:tRNA modification"/>
    <property type="evidence" value="ECO:0007669"/>
    <property type="project" value="InterPro"/>
</dbReference>
<dbReference type="GO" id="GO:0035599">
    <property type="term" value="F:aspartic acid methylthiotransferase activity"/>
    <property type="evidence" value="ECO:0007669"/>
    <property type="project" value="TreeGrafter"/>
</dbReference>
<feature type="binding site" evidence="8">
    <location>
        <position position="80"/>
    </location>
    <ligand>
        <name>[4Fe-4S] cluster</name>
        <dbReference type="ChEBI" id="CHEBI:49883"/>
        <label>1</label>
    </ligand>
</feature>
<dbReference type="AlphaFoldDB" id="A0A855XD17"/>
<keyword evidence="12" id="KW-0687">Ribonucleoprotein</keyword>
<dbReference type="SFLD" id="SFLDG01061">
    <property type="entry name" value="methylthiotransferase"/>
    <property type="match status" value="1"/>
</dbReference>
<dbReference type="Pfam" id="PF18693">
    <property type="entry name" value="TRAM_2"/>
    <property type="match status" value="1"/>
</dbReference>
<keyword evidence="5 8" id="KW-0479">Metal-binding</keyword>
<dbReference type="Proteomes" id="UP000250918">
    <property type="component" value="Unassembled WGS sequence"/>
</dbReference>
<dbReference type="NCBIfam" id="TIGR01125">
    <property type="entry name" value="30S ribosomal protein S12 methylthiotransferase RimO"/>
    <property type="match status" value="1"/>
</dbReference>
<dbReference type="PROSITE" id="PS51449">
    <property type="entry name" value="MTTASE_N"/>
    <property type="match status" value="1"/>
</dbReference>
<dbReference type="SFLD" id="SFLDG01082">
    <property type="entry name" value="B12-binding_domain_containing"/>
    <property type="match status" value="1"/>
</dbReference>
<evidence type="ECO:0000259" key="10">
    <source>
        <dbReference type="PROSITE" id="PS51449"/>
    </source>
</evidence>
<dbReference type="Gene3D" id="3.80.30.20">
    <property type="entry name" value="tm_1862 like domain"/>
    <property type="match status" value="1"/>
</dbReference>
<feature type="binding site" evidence="8">
    <location>
        <position position="158"/>
    </location>
    <ligand>
        <name>[4Fe-4S] cluster</name>
        <dbReference type="ChEBI" id="CHEBI:49883"/>
        <label>2</label>
        <note>4Fe-4S-S-AdoMet</note>
    </ligand>
</feature>
<dbReference type="SFLD" id="SFLDS00029">
    <property type="entry name" value="Radical_SAM"/>
    <property type="match status" value="1"/>
</dbReference>
<dbReference type="GO" id="GO:0005840">
    <property type="term" value="C:ribosome"/>
    <property type="evidence" value="ECO:0007669"/>
    <property type="project" value="UniProtKB-KW"/>
</dbReference>
<keyword evidence="4 8" id="KW-0949">S-adenosyl-L-methionine</keyword>
<dbReference type="PROSITE" id="PS51918">
    <property type="entry name" value="RADICAL_SAM"/>
    <property type="match status" value="1"/>
</dbReference>
<comment type="catalytic activity">
    <reaction evidence="8">
        <text>L-aspartate(89)-[ribosomal protein uS12]-hydrogen + (sulfur carrier)-SH + AH2 + 2 S-adenosyl-L-methionine = 3-methylsulfanyl-L-aspartate(89)-[ribosomal protein uS12]-hydrogen + (sulfur carrier)-H + 5'-deoxyadenosine + L-methionine + A + S-adenosyl-L-homocysteine + 2 H(+)</text>
        <dbReference type="Rhea" id="RHEA:37087"/>
        <dbReference type="Rhea" id="RHEA-COMP:10460"/>
        <dbReference type="Rhea" id="RHEA-COMP:10461"/>
        <dbReference type="Rhea" id="RHEA-COMP:14737"/>
        <dbReference type="Rhea" id="RHEA-COMP:14739"/>
        <dbReference type="ChEBI" id="CHEBI:13193"/>
        <dbReference type="ChEBI" id="CHEBI:15378"/>
        <dbReference type="ChEBI" id="CHEBI:17319"/>
        <dbReference type="ChEBI" id="CHEBI:17499"/>
        <dbReference type="ChEBI" id="CHEBI:29917"/>
        <dbReference type="ChEBI" id="CHEBI:29961"/>
        <dbReference type="ChEBI" id="CHEBI:57844"/>
        <dbReference type="ChEBI" id="CHEBI:57856"/>
        <dbReference type="ChEBI" id="CHEBI:59789"/>
        <dbReference type="ChEBI" id="CHEBI:64428"/>
        <dbReference type="ChEBI" id="CHEBI:73599"/>
        <dbReference type="EC" id="2.8.4.4"/>
    </reaction>
</comment>
<evidence type="ECO:0000256" key="1">
    <source>
        <dbReference type="ARBA" id="ARBA00022485"/>
    </source>
</evidence>
<evidence type="ECO:0000313" key="13">
    <source>
        <dbReference type="Proteomes" id="UP000250918"/>
    </source>
</evidence>